<gene>
    <name evidence="2" type="ORF">SAMN06295960_0038</name>
</gene>
<reference evidence="2 3" key="1">
    <citation type="submission" date="2017-04" db="EMBL/GenBank/DDBJ databases">
        <authorList>
            <person name="Afonso C.L."/>
            <person name="Miller P.J."/>
            <person name="Scott M.A."/>
            <person name="Spackman E."/>
            <person name="Goraichik I."/>
            <person name="Dimitrov K.M."/>
            <person name="Suarez D.L."/>
            <person name="Swayne D.E."/>
        </authorList>
    </citation>
    <scope>NUCLEOTIDE SEQUENCE [LARGE SCALE GENOMIC DNA]</scope>
    <source>
        <strain evidence="2 3">11</strain>
    </source>
</reference>
<feature type="transmembrane region" description="Helical" evidence="1">
    <location>
        <begin position="66"/>
        <end position="88"/>
    </location>
</feature>
<keyword evidence="3" id="KW-1185">Reference proteome</keyword>
<feature type="transmembrane region" description="Helical" evidence="1">
    <location>
        <begin position="12"/>
        <end position="33"/>
    </location>
</feature>
<evidence type="ECO:0000313" key="2">
    <source>
        <dbReference type="EMBL" id="SMG08042.1"/>
    </source>
</evidence>
<dbReference type="STRING" id="1852522.SAMN06295960_0038"/>
<dbReference type="AlphaFoldDB" id="A0A1X7I1I2"/>
<keyword evidence="1" id="KW-0472">Membrane</keyword>
<dbReference type="EMBL" id="FXAZ01000001">
    <property type="protein sequence ID" value="SMG08042.1"/>
    <property type="molecule type" value="Genomic_DNA"/>
</dbReference>
<dbReference type="Proteomes" id="UP000193834">
    <property type="component" value="Unassembled WGS sequence"/>
</dbReference>
<keyword evidence="1" id="KW-1133">Transmembrane helix</keyword>
<accession>A0A1X7I1I2</accession>
<organism evidence="2 3">
    <name type="scientific">Paenibacillus aquistagni</name>
    <dbReference type="NCBI Taxonomy" id="1852522"/>
    <lineage>
        <taxon>Bacteria</taxon>
        <taxon>Bacillati</taxon>
        <taxon>Bacillota</taxon>
        <taxon>Bacilli</taxon>
        <taxon>Bacillales</taxon>
        <taxon>Paenibacillaceae</taxon>
        <taxon>Paenibacillus</taxon>
    </lineage>
</organism>
<dbReference type="OrthoDB" id="2200065at2"/>
<protein>
    <submittedName>
        <fullName evidence="2">Uncharacterized protein</fullName>
    </submittedName>
</protein>
<dbReference type="RefSeq" id="WP_085492368.1">
    <property type="nucleotide sequence ID" value="NZ_FXAZ01000001.1"/>
</dbReference>
<proteinExistence type="predicted"/>
<name>A0A1X7I1I2_9BACL</name>
<evidence type="ECO:0000256" key="1">
    <source>
        <dbReference type="SAM" id="Phobius"/>
    </source>
</evidence>
<keyword evidence="1" id="KW-0812">Transmembrane</keyword>
<sequence length="157" mass="17837">MKITQKKIIRLVTGILLLIFTVWNITWFVYVAFKYTPYTELVPKDKYGSHHIVDSDGYNFNVEKPIYLFFTGNLAAVAPGAACTLVIWPEVFGGYEYGLRVEDESGGYEIIVDSNGNALRLDGQSDNEFEQSVAVIENNRESIQKIFEKANNLWALE</sequence>
<evidence type="ECO:0000313" key="3">
    <source>
        <dbReference type="Proteomes" id="UP000193834"/>
    </source>
</evidence>